<evidence type="ECO:0000256" key="5">
    <source>
        <dbReference type="ARBA" id="ARBA00022516"/>
    </source>
</evidence>
<feature type="binding site" evidence="13">
    <location>
        <begin position="54"/>
        <end position="61"/>
    </location>
    <ligand>
        <name>ATP</name>
        <dbReference type="ChEBI" id="CHEBI:30616"/>
    </ligand>
</feature>
<evidence type="ECO:0000256" key="10">
    <source>
        <dbReference type="ARBA" id="ARBA00022840"/>
    </source>
</evidence>
<name>A0A7U7J172_9PROT</name>
<dbReference type="GO" id="GO:0009244">
    <property type="term" value="P:lipopolysaccharide core region biosynthetic process"/>
    <property type="evidence" value="ECO:0007669"/>
    <property type="project" value="TreeGrafter"/>
</dbReference>
<evidence type="ECO:0000256" key="9">
    <source>
        <dbReference type="ARBA" id="ARBA00022777"/>
    </source>
</evidence>
<dbReference type="GO" id="GO:0005524">
    <property type="term" value="F:ATP binding"/>
    <property type="evidence" value="ECO:0007669"/>
    <property type="project" value="UniProtKB-UniRule"/>
</dbReference>
<evidence type="ECO:0000256" key="11">
    <source>
        <dbReference type="ARBA" id="ARBA00023098"/>
    </source>
</evidence>
<dbReference type="EMBL" id="CBLY010000006">
    <property type="protein sequence ID" value="CDG33772.1"/>
    <property type="molecule type" value="Genomic_DNA"/>
</dbReference>
<dbReference type="Pfam" id="PF02606">
    <property type="entry name" value="LpxK"/>
    <property type="match status" value="1"/>
</dbReference>
<dbReference type="AlphaFoldDB" id="A0A7U7J172"/>
<organism evidence="14 16">
    <name type="scientific">Parasaccharibacter apium</name>
    <dbReference type="NCBI Taxonomy" id="1510841"/>
    <lineage>
        <taxon>Bacteria</taxon>
        <taxon>Pseudomonadati</taxon>
        <taxon>Pseudomonadota</taxon>
        <taxon>Alphaproteobacteria</taxon>
        <taxon>Acetobacterales</taxon>
        <taxon>Acetobacteraceae</taxon>
        <taxon>Parasaccharibacter</taxon>
    </lineage>
</organism>
<dbReference type="EC" id="2.7.1.130" evidence="3 13"/>
<evidence type="ECO:0000313" key="14">
    <source>
        <dbReference type="EMBL" id="CDG33772.1"/>
    </source>
</evidence>
<evidence type="ECO:0000256" key="8">
    <source>
        <dbReference type="ARBA" id="ARBA00022741"/>
    </source>
</evidence>
<dbReference type="InterPro" id="IPR027417">
    <property type="entry name" value="P-loop_NTPase"/>
</dbReference>
<dbReference type="PANTHER" id="PTHR42724:SF1">
    <property type="entry name" value="TETRAACYLDISACCHARIDE 4'-KINASE, MITOCHONDRIAL-RELATED"/>
    <property type="match status" value="1"/>
</dbReference>
<keyword evidence="8 13" id="KW-0547">Nucleotide-binding</keyword>
<evidence type="ECO:0000256" key="6">
    <source>
        <dbReference type="ARBA" id="ARBA00022556"/>
    </source>
</evidence>
<keyword evidence="11 13" id="KW-0443">Lipid metabolism</keyword>
<accession>A0A7U7J172</accession>
<proteinExistence type="inferred from homology"/>
<dbReference type="InterPro" id="IPR003758">
    <property type="entry name" value="LpxK"/>
</dbReference>
<keyword evidence="5 13" id="KW-0444">Lipid biosynthesis</keyword>
<dbReference type="OrthoDB" id="9766423at2"/>
<keyword evidence="17" id="KW-1185">Reference proteome</keyword>
<keyword evidence="7 13" id="KW-0808">Transferase</keyword>
<evidence type="ECO:0000313" key="17">
    <source>
        <dbReference type="Proteomes" id="UP000237218"/>
    </source>
</evidence>
<comment type="catalytic activity">
    <reaction evidence="13">
        <text>a lipid A disaccharide + ATP = a lipid IVA + ADP + H(+)</text>
        <dbReference type="Rhea" id="RHEA:67840"/>
        <dbReference type="ChEBI" id="CHEBI:15378"/>
        <dbReference type="ChEBI" id="CHEBI:30616"/>
        <dbReference type="ChEBI" id="CHEBI:176343"/>
        <dbReference type="ChEBI" id="CHEBI:176425"/>
        <dbReference type="ChEBI" id="CHEBI:456216"/>
        <dbReference type="EC" id="2.7.1.130"/>
    </reaction>
</comment>
<reference evidence="15 17" key="3">
    <citation type="submission" date="2018-02" db="EMBL/GenBank/DDBJ databases">
        <title>Draft genome sequences of four Parasaccharibacter apium strains isolated from honey bees.</title>
        <authorList>
            <person name="Corby-Harris V.L."/>
            <person name="Anderson K.E."/>
        </authorList>
    </citation>
    <scope>NUCLEOTIDE SEQUENCE [LARGE SCALE GENOMIC DNA]</scope>
    <source>
        <strain evidence="15 17">B8</strain>
    </source>
</reference>
<evidence type="ECO:0000256" key="13">
    <source>
        <dbReference type="HAMAP-Rule" id="MF_00409"/>
    </source>
</evidence>
<gene>
    <name evidence="13 15" type="primary">lpxK</name>
    <name evidence="15" type="ORF">ASQ42_07750</name>
    <name evidence="14" type="ORF">SACS_1034</name>
</gene>
<dbReference type="GO" id="GO:0005886">
    <property type="term" value="C:plasma membrane"/>
    <property type="evidence" value="ECO:0007669"/>
    <property type="project" value="TreeGrafter"/>
</dbReference>
<evidence type="ECO:0000256" key="3">
    <source>
        <dbReference type="ARBA" id="ARBA00012071"/>
    </source>
</evidence>
<evidence type="ECO:0000256" key="1">
    <source>
        <dbReference type="ARBA" id="ARBA00002274"/>
    </source>
</evidence>
<dbReference type="GO" id="GO:0009029">
    <property type="term" value="F:lipid-A 4'-kinase activity"/>
    <property type="evidence" value="ECO:0007669"/>
    <property type="project" value="UniProtKB-UniRule"/>
</dbReference>
<comment type="caution">
    <text evidence="14">The sequence shown here is derived from an EMBL/GenBank/DDBJ whole genome shotgun (WGS) entry which is preliminary data.</text>
</comment>
<dbReference type="EMBL" id="LMYI01000014">
    <property type="protein sequence ID" value="POS61540.1"/>
    <property type="molecule type" value="Genomic_DNA"/>
</dbReference>
<evidence type="ECO:0000313" key="16">
    <source>
        <dbReference type="Proteomes" id="UP000027590"/>
    </source>
</evidence>
<protein>
    <recommendedName>
        <fullName evidence="4 13">Tetraacyldisaccharide 4'-kinase</fullName>
        <ecNumber evidence="3 13">2.7.1.130</ecNumber>
    </recommendedName>
    <alternativeName>
        <fullName evidence="12 13">Lipid A 4'-kinase</fullName>
    </alternativeName>
</protein>
<dbReference type="GO" id="GO:0009245">
    <property type="term" value="P:lipid A biosynthetic process"/>
    <property type="evidence" value="ECO:0007669"/>
    <property type="project" value="UniProtKB-UniRule"/>
</dbReference>
<dbReference type="PANTHER" id="PTHR42724">
    <property type="entry name" value="TETRAACYLDISACCHARIDE 4'-KINASE"/>
    <property type="match status" value="1"/>
</dbReference>
<dbReference type="SUPFAM" id="SSF52540">
    <property type="entry name" value="P-loop containing nucleoside triphosphate hydrolases"/>
    <property type="match status" value="1"/>
</dbReference>
<dbReference type="Proteomes" id="UP000237218">
    <property type="component" value="Unassembled WGS sequence"/>
</dbReference>
<evidence type="ECO:0000256" key="7">
    <source>
        <dbReference type="ARBA" id="ARBA00022679"/>
    </source>
</evidence>
<comment type="function">
    <text evidence="1 13">Transfers the gamma-phosphate of ATP to the 4'-position of a tetraacyldisaccharide 1-phosphate intermediate (termed DS-1-P) to form tetraacyldisaccharide 1,4'-bis-phosphate (lipid IVA).</text>
</comment>
<reference evidence="14 16" key="2">
    <citation type="journal article" date="2014" name="PLoS ONE">
        <title>Evolution of mitochondria reconstructed from the energy metabolism of living bacteria.</title>
        <authorList>
            <person name="Degli Esposti M."/>
            <person name="Chouaia B."/>
            <person name="Comandatore F."/>
            <person name="Crotti E."/>
            <person name="Sassera D."/>
            <person name="Lievens P.M."/>
            <person name="Daffonchio D."/>
            <person name="Bandi C."/>
        </authorList>
    </citation>
    <scope>NUCLEOTIDE SEQUENCE [LARGE SCALE GENOMIC DNA]</scope>
    <source>
        <strain evidence="14">AM168</strain>
        <strain evidence="16">AM169</strain>
    </source>
</reference>
<evidence type="ECO:0000313" key="15">
    <source>
        <dbReference type="EMBL" id="POS61540.1"/>
    </source>
</evidence>
<comment type="similarity">
    <text evidence="13">Belongs to the LpxK family.</text>
</comment>
<dbReference type="HAMAP" id="MF_00409">
    <property type="entry name" value="LpxK"/>
    <property type="match status" value="1"/>
</dbReference>
<dbReference type="Proteomes" id="UP000027590">
    <property type="component" value="Unassembled WGS sequence"/>
</dbReference>
<evidence type="ECO:0000256" key="12">
    <source>
        <dbReference type="ARBA" id="ARBA00029757"/>
    </source>
</evidence>
<evidence type="ECO:0000256" key="4">
    <source>
        <dbReference type="ARBA" id="ARBA00016436"/>
    </source>
</evidence>
<reference evidence="14 16" key="1">
    <citation type="journal article" date="2014" name="Genome Biol. Evol.">
        <title>Acetic acid bacteria genomes reveal functional traits for adaptation to life in insect guts.</title>
        <authorList>
            <person name="Chouaia B."/>
            <person name="Gaiarsa S."/>
            <person name="Crotti E."/>
            <person name="Comandatore F."/>
            <person name="Degli Esposti M."/>
            <person name="Ricci I."/>
            <person name="Alma A."/>
            <person name="Favia G."/>
            <person name="Bandi C."/>
            <person name="Daffonchio D."/>
        </authorList>
    </citation>
    <scope>NUCLEOTIDE SEQUENCE [LARGE SCALE GENOMIC DNA]</scope>
    <source>
        <strain evidence="14">AM168</strain>
        <strain evidence="16">AM169</strain>
    </source>
</reference>
<keyword evidence="10 13" id="KW-0067">ATP-binding</keyword>
<evidence type="ECO:0000256" key="2">
    <source>
        <dbReference type="ARBA" id="ARBA00004870"/>
    </source>
</evidence>
<keyword evidence="9 13" id="KW-0418">Kinase</keyword>
<comment type="pathway">
    <text evidence="2 13">Glycolipid biosynthesis; lipid IV(A) biosynthesis; lipid IV(A) from (3R)-3-hydroxytetradecanoyl-[acyl-carrier-protein] and UDP-N-acetyl-alpha-D-glucosamine: step 6/6.</text>
</comment>
<dbReference type="UniPathway" id="UPA00359">
    <property type="reaction ID" value="UER00482"/>
</dbReference>
<dbReference type="NCBIfam" id="TIGR00682">
    <property type="entry name" value="lpxK"/>
    <property type="match status" value="1"/>
</dbReference>
<sequence>MKLTAPSFWQTPAPTMLSNLLLPFSKVTGFVARQRQTQPSLRLPVPVLCCGNITVGGTGKTPMSLHLLQKLIQRGRTPHALTRGHGGRSKKTGLISPTLDRAVDVGDETILLARLAPTWRGPDRRANALRAIEAGADCLVMDDGLQDPSLHKDLSLLVIDGPAGLGNQRLLPAGPLRESLPDLLPRLHATVILGDDRQHIAGQLPPSLPVLKGTLSPGAAIQKLRGYQLIAFAGIGRPQKFFSTLQDAGLTLLRTLTFPDHHIYSARELKKLAQLAHMPETVLVTTEKDFVKLPPLFQNFVVSLDVEPRWSNPRLMDELLDHFLAE</sequence>
<dbReference type="RefSeq" id="WP_043560016.1">
    <property type="nucleotide sequence ID" value="NZ_CBLY010000006.1"/>
</dbReference>
<keyword evidence="6 13" id="KW-0441">Lipid A biosynthesis</keyword>